<evidence type="ECO:0000256" key="3">
    <source>
        <dbReference type="ARBA" id="ARBA00022729"/>
    </source>
</evidence>
<dbReference type="PANTHER" id="PTHR47245:SF1">
    <property type="entry name" value="FOLDASE PROTEIN PRSA"/>
    <property type="match status" value="1"/>
</dbReference>
<dbReference type="STRING" id="292564.Cyagr_2690"/>
<organism evidence="8 9">
    <name type="scientific">Cyanobium gracile (strain ATCC 27147 / PCC 6307)</name>
    <dbReference type="NCBI Taxonomy" id="292564"/>
    <lineage>
        <taxon>Bacteria</taxon>
        <taxon>Bacillati</taxon>
        <taxon>Cyanobacteriota</taxon>
        <taxon>Cyanophyceae</taxon>
        <taxon>Synechococcales</taxon>
        <taxon>Prochlorococcaceae</taxon>
        <taxon>Cyanobium</taxon>
    </lineage>
</organism>
<evidence type="ECO:0000256" key="5">
    <source>
        <dbReference type="ARBA" id="ARBA00023235"/>
    </source>
</evidence>
<dbReference type="eggNOG" id="COG0760">
    <property type="taxonomic scope" value="Bacteria"/>
</dbReference>
<dbReference type="Proteomes" id="UP000010388">
    <property type="component" value="Chromosome"/>
</dbReference>
<dbReference type="EC" id="5.2.1.8" evidence="2"/>
<evidence type="ECO:0000313" key="9">
    <source>
        <dbReference type="Proteomes" id="UP000010388"/>
    </source>
</evidence>
<keyword evidence="4 6" id="KW-0697">Rotamase</keyword>
<evidence type="ECO:0000256" key="1">
    <source>
        <dbReference type="ARBA" id="ARBA00000971"/>
    </source>
</evidence>
<proteinExistence type="predicted"/>
<dbReference type="GO" id="GO:0003755">
    <property type="term" value="F:peptidyl-prolyl cis-trans isomerase activity"/>
    <property type="evidence" value="ECO:0007669"/>
    <property type="project" value="UniProtKB-KW"/>
</dbReference>
<evidence type="ECO:0000256" key="4">
    <source>
        <dbReference type="ARBA" id="ARBA00023110"/>
    </source>
</evidence>
<evidence type="ECO:0000259" key="7">
    <source>
        <dbReference type="PROSITE" id="PS50198"/>
    </source>
</evidence>
<keyword evidence="3" id="KW-0732">Signal</keyword>
<comment type="catalytic activity">
    <reaction evidence="1">
        <text>[protein]-peptidylproline (omega=180) = [protein]-peptidylproline (omega=0)</text>
        <dbReference type="Rhea" id="RHEA:16237"/>
        <dbReference type="Rhea" id="RHEA-COMP:10747"/>
        <dbReference type="Rhea" id="RHEA-COMP:10748"/>
        <dbReference type="ChEBI" id="CHEBI:83833"/>
        <dbReference type="ChEBI" id="CHEBI:83834"/>
        <dbReference type="EC" id="5.2.1.8"/>
    </reaction>
</comment>
<dbReference type="HOGENOM" id="CLU_082394_0_0_3"/>
<dbReference type="InterPro" id="IPR046357">
    <property type="entry name" value="PPIase_dom_sf"/>
</dbReference>
<accession>K9P8P5</accession>
<evidence type="ECO:0000313" key="8">
    <source>
        <dbReference type="EMBL" id="AFY29782.1"/>
    </source>
</evidence>
<name>K9P8P5_CYAGP</name>
<dbReference type="KEGG" id="cgc:Cyagr_2690"/>
<dbReference type="InterPro" id="IPR000297">
    <property type="entry name" value="PPIase_PpiC"/>
</dbReference>
<dbReference type="PANTHER" id="PTHR47245">
    <property type="entry name" value="PEPTIDYLPROLYL ISOMERASE"/>
    <property type="match status" value="1"/>
</dbReference>
<protein>
    <recommendedName>
        <fullName evidence="2">peptidylprolyl isomerase</fullName>
        <ecNumber evidence="2">5.2.1.8</ecNumber>
    </recommendedName>
</protein>
<evidence type="ECO:0000256" key="6">
    <source>
        <dbReference type="PROSITE-ProRule" id="PRU00278"/>
    </source>
</evidence>
<feature type="domain" description="PpiC" evidence="7">
    <location>
        <begin position="126"/>
        <end position="239"/>
    </location>
</feature>
<dbReference type="InterPro" id="IPR050245">
    <property type="entry name" value="PrsA_foldase"/>
</dbReference>
<dbReference type="AlphaFoldDB" id="K9P8P5"/>
<dbReference type="SUPFAM" id="SSF54534">
    <property type="entry name" value="FKBP-like"/>
    <property type="match status" value="1"/>
</dbReference>
<dbReference type="PROSITE" id="PS50198">
    <property type="entry name" value="PPIC_PPIASE_2"/>
    <property type="match status" value="1"/>
</dbReference>
<reference evidence="9" key="1">
    <citation type="journal article" date="2013" name="Proc. Natl. Acad. Sci. U.S.A.">
        <title>Improving the coverage of the cyanobacterial phylum using diversity-driven genome sequencing.</title>
        <authorList>
            <person name="Shih P.M."/>
            <person name="Wu D."/>
            <person name="Latifi A."/>
            <person name="Axen S.D."/>
            <person name="Fewer D.P."/>
            <person name="Talla E."/>
            <person name="Calteau A."/>
            <person name="Cai F."/>
            <person name="Tandeau de Marsac N."/>
            <person name="Rippka R."/>
            <person name="Herdman M."/>
            <person name="Sivonen K."/>
            <person name="Coursin T."/>
            <person name="Laurent T."/>
            <person name="Goodwin L."/>
            <person name="Nolan M."/>
            <person name="Davenport K.W."/>
            <person name="Han C.S."/>
            <person name="Rubin E.M."/>
            <person name="Eisen J.A."/>
            <person name="Woyke T."/>
            <person name="Gugger M."/>
            <person name="Kerfeld C.A."/>
        </authorList>
    </citation>
    <scope>NUCLEOTIDE SEQUENCE [LARGE SCALE GENOMIC DNA]</scope>
    <source>
        <strain evidence="9">ATCC 27147 / PCC 6307</strain>
    </source>
</reference>
<dbReference type="EMBL" id="CP003495">
    <property type="protein sequence ID" value="AFY29782.1"/>
    <property type="molecule type" value="Genomic_DNA"/>
</dbReference>
<dbReference type="Pfam" id="PF00639">
    <property type="entry name" value="Rotamase"/>
    <property type="match status" value="1"/>
</dbReference>
<dbReference type="Gene3D" id="3.10.50.40">
    <property type="match status" value="1"/>
</dbReference>
<gene>
    <name evidence="8" type="ordered locus">Cyagr_2690</name>
</gene>
<evidence type="ECO:0000256" key="2">
    <source>
        <dbReference type="ARBA" id="ARBA00013194"/>
    </source>
</evidence>
<keyword evidence="5 6" id="KW-0413">Isomerase</keyword>
<sequence length="276" mass="31111">MAPQNAPVHADPVAVALSLDHDISLDPPARPSGPPLVVPAEPLPEIPGELRRQLARHQLLLPLLRQSVIATAVAAVTLTEEERQKAQQEWGASHGIRSADDLRAHLQRHELSEADVLWQAELPARIERHCQEHFLHRAEQRYLSRKNQLDQVIYSLLRVEDGALARELYLRIAEGEADFAELAATYAKGPERSTRGVVGPVPLLQAHPSLAELLRTSRPGQLHPPLRIDRWWLVVRLETLRSASFDDTMQRRMARELFDEWVDQEVALQLCPGQGR</sequence>